<dbReference type="GO" id="GO:0016020">
    <property type="term" value="C:membrane"/>
    <property type="evidence" value="ECO:0007669"/>
    <property type="project" value="UniProtKB-SubCell"/>
</dbReference>
<evidence type="ECO:0000256" key="5">
    <source>
        <dbReference type="RuleBase" id="RU004379"/>
    </source>
</evidence>
<feature type="transmembrane region" description="Helical" evidence="5">
    <location>
        <begin position="65"/>
        <end position="90"/>
    </location>
</feature>
<comment type="similarity">
    <text evidence="5">Belongs to the BI1 family.</text>
</comment>
<evidence type="ECO:0000256" key="3">
    <source>
        <dbReference type="ARBA" id="ARBA00022989"/>
    </source>
</evidence>
<keyword evidence="3 5" id="KW-1133">Transmembrane helix</keyword>
<dbReference type="EMBL" id="BKCJ010102492">
    <property type="protein sequence ID" value="GEX33767.1"/>
    <property type="molecule type" value="Genomic_DNA"/>
</dbReference>
<evidence type="ECO:0000256" key="4">
    <source>
        <dbReference type="ARBA" id="ARBA00023136"/>
    </source>
</evidence>
<accession>A0A699H824</accession>
<dbReference type="PANTHER" id="PTHR23291:SF126">
    <property type="entry name" value="BI1-LIKE PROTEIN"/>
    <property type="match status" value="1"/>
</dbReference>
<comment type="subcellular location">
    <subcellularLocation>
        <location evidence="1">Membrane</location>
        <topology evidence="1">Multi-pass membrane protein</topology>
    </subcellularLocation>
</comment>
<feature type="transmembrane region" description="Helical" evidence="5">
    <location>
        <begin position="34"/>
        <end position="53"/>
    </location>
</feature>
<organism evidence="6">
    <name type="scientific">Tanacetum cinerariifolium</name>
    <name type="common">Dalmatian daisy</name>
    <name type="synonym">Chrysanthemum cinerariifolium</name>
    <dbReference type="NCBI Taxonomy" id="118510"/>
    <lineage>
        <taxon>Eukaryota</taxon>
        <taxon>Viridiplantae</taxon>
        <taxon>Streptophyta</taxon>
        <taxon>Embryophyta</taxon>
        <taxon>Tracheophyta</taxon>
        <taxon>Spermatophyta</taxon>
        <taxon>Magnoliopsida</taxon>
        <taxon>eudicotyledons</taxon>
        <taxon>Gunneridae</taxon>
        <taxon>Pentapetalae</taxon>
        <taxon>asterids</taxon>
        <taxon>campanulids</taxon>
        <taxon>Asterales</taxon>
        <taxon>Asteraceae</taxon>
        <taxon>Asteroideae</taxon>
        <taxon>Anthemideae</taxon>
        <taxon>Anthemidinae</taxon>
        <taxon>Tanacetum</taxon>
    </lineage>
</organism>
<evidence type="ECO:0000256" key="1">
    <source>
        <dbReference type="ARBA" id="ARBA00004141"/>
    </source>
</evidence>
<comment type="caution">
    <text evidence="5">Lacks conserved residue(s) required for the propagation of feature annotation.</text>
</comment>
<protein>
    <recommendedName>
        <fullName evidence="7">BI1-like protein</fullName>
    </recommendedName>
</protein>
<comment type="caution">
    <text evidence="6">The sequence shown here is derived from an EMBL/GenBank/DDBJ whole genome shotgun (WGS) entry which is preliminary data.</text>
</comment>
<evidence type="ECO:0000313" key="6">
    <source>
        <dbReference type="EMBL" id="GEX33767.1"/>
    </source>
</evidence>
<sequence length="187" mass="20799">MSLSGTFDIETGTSGNLNPIMTGSPLRWGFIQKVYAILTIQLLFMVAVGGLVVEFHPFEMCLMTTIGGLACYWLLLIIPFFTLATGLACFFTHGKVILEAAILTTVVVVSLTLFIFWGAKRGHDFNFLGPFLFAALNMLIVFGLIQLCTYDDYILAAIALYLDDLNRFLAWLTIFRDGDTYDVYDGC</sequence>
<dbReference type="AlphaFoldDB" id="A0A699H824"/>
<name>A0A699H824_TANCI</name>
<reference evidence="6" key="1">
    <citation type="journal article" date="2019" name="Sci. Rep.">
        <title>Draft genome of Tanacetum cinerariifolium, the natural source of mosquito coil.</title>
        <authorList>
            <person name="Yamashiro T."/>
            <person name="Shiraishi A."/>
            <person name="Satake H."/>
            <person name="Nakayama K."/>
        </authorList>
    </citation>
    <scope>NUCLEOTIDE SEQUENCE</scope>
</reference>
<gene>
    <name evidence="6" type="ORF">Tci_305742</name>
</gene>
<dbReference type="PANTHER" id="PTHR23291">
    <property type="entry name" value="BAX INHIBITOR-RELATED"/>
    <property type="match status" value="1"/>
</dbReference>
<dbReference type="Pfam" id="PF01027">
    <property type="entry name" value="Bax1-I"/>
    <property type="match status" value="1"/>
</dbReference>
<feature type="transmembrane region" description="Helical" evidence="5">
    <location>
        <begin position="97"/>
        <end position="119"/>
    </location>
</feature>
<proteinExistence type="inferred from homology"/>
<keyword evidence="2 5" id="KW-0812">Transmembrane</keyword>
<dbReference type="InterPro" id="IPR006214">
    <property type="entry name" value="Bax_inhibitor_1-related"/>
</dbReference>
<evidence type="ECO:0008006" key="7">
    <source>
        <dbReference type="Google" id="ProtNLM"/>
    </source>
</evidence>
<feature type="transmembrane region" description="Helical" evidence="5">
    <location>
        <begin position="125"/>
        <end position="145"/>
    </location>
</feature>
<keyword evidence="4 5" id="KW-0472">Membrane</keyword>
<evidence type="ECO:0000256" key="2">
    <source>
        <dbReference type="ARBA" id="ARBA00022692"/>
    </source>
</evidence>